<dbReference type="GO" id="GO:0046872">
    <property type="term" value="F:metal ion binding"/>
    <property type="evidence" value="ECO:0007669"/>
    <property type="project" value="UniProtKB-UniRule"/>
</dbReference>
<dbReference type="PANTHER" id="PTHR14218">
    <property type="entry name" value="PROTEASE S8 TRIPEPTIDYL PEPTIDASE I CLN2"/>
    <property type="match status" value="1"/>
</dbReference>
<dbReference type="EMBL" id="JAQHRD010000001">
    <property type="protein sequence ID" value="KAJ6447263.1"/>
    <property type="molecule type" value="Genomic_DNA"/>
</dbReference>
<sequence length="647" mass="70858">MRMRALLLLTALVDGTRSVPTSTDGHILHEKRSDETHFHAWAKREPVDPSIKIPVRIALKQRNVHRGMDLVLEVSDPSHASGKYGQWYSREQVIDLFAPSDESVSKVQEWLILSGITKDSIIVPETKGWVHFESTVGQLQSLVKADYHLYDHILARDETHLGTDEYHLPEGIAAHVDFIVPGTAFMRVRGEANNDRRAHKRKTGGAGGSRKGRFLTPMQADIQSANPDCLRTMYNIPPGKTANPANRLGIFQGNQGSIVQYYIQSDMDMFVQKYAPWVPQNFTPAAAYGINNATTISTNPKLSGDECQLDFQMAVPLIYPQSTVLYTVDFSADRTYADTFNPFLDALDGSYCNRTAHGYTGDTPKFDDNPSPIHDCGTVAPTNVISFSYGMTEPYYTGRYLERQCEEWMKLALSGTTIVFASGDDGVASSGIECQGKNHDIFMPDAPSGCPYVTSVGGTVLEYHKRPGDKEIATNFFSSGGGFSNVYKTPSYQKAAVTNYLSQYPPSFPSFTTSRGQVPKTGGVYNRDGRGYPDLSAVAEKSAIVVGGDWWLSAGTSMSAPIVAAMFTLVNEERLAAGKTPIGFVNPVLYQNPGMFNDIVVGSQKLGGLKNDGCGSGGGFHCQPGWDPVTGMGTPNYKKMLKVFMDL</sequence>
<dbReference type="PROSITE" id="PS51695">
    <property type="entry name" value="SEDOLISIN"/>
    <property type="match status" value="1"/>
</dbReference>
<evidence type="ECO:0000256" key="3">
    <source>
        <dbReference type="ARBA" id="ARBA00022723"/>
    </source>
</evidence>
<name>A0AB34G7P1_9HYPO</name>
<keyword evidence="6 8" id="KW-0106">Calcium</keyword>
<dbReference type="PROSITE" id="PS00138">
    <property type="entry name" value="SUBTILASE_SER"/>
    <property type="match status" value="1"/>
</dbReference>
<evidence type="ECO:0000256" key="4">
    <source>
        <dbReference type="ARBA" id="ARBA00022801"/>
    </source>
</evidence>
<evidence type="ECO:0000313" key="12">
    <source>
        <dbReference type="EMBL" id="KAJ6447263.1"/>
    </source>
</evidence>
<keyword evidence="13" id="KW-1185">Reference proteome</keyword>
<dbReference type="Gene3D" id="3.40.50.200">
    <property type="entry name" value="Peptidase S8/S53 domain"/>
    <property type="match status" value="1"/>
</dbReference>
<keyword evidence="2 8" id="KW-0645">Protease</keyword>
<dbReference type="PANTHER" id="PTHR14218:SF19">
    <property type="entry name" value="SERINE PROTEASE AORO, PUTATIVE (AFU_ORTHOLOGUE AFUA_6G10250)-RELATED"/>
    <property type="match status" value="1"/>
</dbReference>
<evidence type="ECO:0000256" key="8">
    <source>
        <dbReference type="PROSITE-ProRule" id="PRU01032"/>
    </source>
</evidence>
<feature type="binding site" evidence="8">
    <location>
        <position position="625"/>
    </location>
    <ligand>
        <name>Ca(2+)</name>
        <dbReference type="ChEBI" id="CHEBI:29108"/>
    </ligand>
</feature>
<dbReference type="SUPFAM" id="SSF54897">
    <property type="entry name" value="Protease propeptides/inhibitors"/>
    <property type="match status" value="1"/>
</dbReference>
<feature type="active site" description="Charge relay system" evidence="8">
    <location>
        <position position="310"/>
    </location>
</feature>
<dbReference type="SMART" id="SM00944">
    <property type="entry name" value="Pro-kuma_activ"/>
    <property type="match status" value="1"/>
</dbReference>
<evidence type="ECO:0000256" key="7">
    <source>
        <dbReference type="ARBA" id="ARBA00023145"/>
    </source>
</evidence>
<evidence type="ECO:0000259" key="11">
    <source>
        <dbReference type="PROSITE" id="PS51695"/>
    </source>
</evidence>
<dbReference type="InterPro" id="IPR030400">
    <property type="entry name" value="Sedolisin_dom"/>
</dbReference>
<keyword evidence="7" id="KW-0865">Zymogen</keyword>
<organism evidence="12 13">
    <name type="scientific">Purpureocillium lavendulum</name>
    <dbReference type="NCBI Taxonomy" id="1247861"/>
    <lineage>
        <taxon>Eukaryota</taxon>
        <taxon>Fungi</taxon>
        <taxon>Dikarya</taxon>
        <taxon>Ascomycota</taxon>
        <taxon>Pezizomycotina</taxon>
        <taxon>Sordariomycetes</taxon>
        <taxon>Hypocreomycetidae</taxon>
        <taxon>Hypocreales</taxon>
        <taxon>Ophiocordycipitaceae</taxon>
        <taxon>Purpureocillium</taxon>
    </lineage>
</organism>
<keyword evidence="3 8" id="KW-0479">Metal-binding</keyword>
<proteinExistence type="predicted"/>
<feature type="chain" id="PRO_5044336551" evidence="10">
    <location>
        <begin position="19"/>
        <end position="647"/>
    </location>
</feature>
<feature type="signal peptide" evidence="10">
    <location>
        <begin position="1"/>
        <end position="18"/>
    </location>
</feature>
<keyword evidence="10" id="KW-0732">Signal</keyword>
<protein>
    <submittedName>
        <fullName evidence="12">Tripeptidyl-peptidase I</fullName>
    </submittedName>
</protein>
<feature type="domain" description="Peptidase S53" evidence="11">
    <location>
        <begin position="224"/>
        <end position="647"/>
    </location>
</feature>
<feature type="binding site" evidence="8">
    <location>
        <position position="599"/>
    </location>
    <ligand>
        <name>Ca(2+)</name>
        <dbReference type="ChEBI" id="CHEBI:29108"/>
    </ligand>
</feature>
<dbReference type="GO" id="GO:0004252">
    <property type="term" value="F:serine-type endopeptidase activity"/>
    <property type="evidence" value="ECO:0007669"/>
    <property type="project" value="UniProtKB-UniRule"/>
</dbReference>
<dbReference type="CDD" id="cd11377">
    <property type="entry name" value="Pro-peptidase_S53"/>
    <property type="match status" value="1"/>
</dbReference>
<comment type="cofactor">
    <cofactor evidence="8">
        <name>Ca(2+)</name>
        <dbReference type="ChEBI" id="CHEBI:29108"/>
    </cofactor>
    <text evidence="8">Binds 1 Ca(2+) ion per subunit.</text>
</comment>
<gene>
    <name evidence="12" type="primary">TPP1</name>
    <name evidence="12" type="ORF">O9K51_02038</name>
</gene>
<dbReference type="InterPro" id="IPR036852">
    <property type="entry name" value="Peptidase_S8/S53_dom_sf"/>
</dbReference>
<evidence type="ECO:0000313" key="13">
    <source>
        <dbReference type="Proteomes" id="UP001163105"/>
    </source>
</evidence>
<keyword evidence="4 8" id="KW-0378">Hydrolase</keyword>
<dbReference type="GO" id="GO:0005576">
    <property type="term" value="C:extracellular region"/>
    <property type="evidence" value="ECO:0007669"/>
    <property type="project" value="UniProtKB-SubCell"/>
</dbReference>
<feature type="active site" description="Charge relay system" evidence="8">
    <location>
        <position position="557"/>
    </location>
</feature>
<evidence type="ECO:0000256" key="6">
    <source>
        <dbReference type="ARBA" id="ARBA00022837"/>
    </source>
</evidence>
<dbReference type="SUPFAM" id="SSF52743">
    <property type="entry name" value="Subtilisin-like"/>
    <property type="match status" value="1"/>
</dbReference>
<feature type="binding site" evidence="8">
    <location>
        <position position="598"/>
    </location>
    <ligand>
        <name>Ca(2+)</name>
        <dbReference type="ChEBI" id="CHEBI:29108"/>
    </ligand>
</feature>
<dbReference type="AlphaFoldDB" id="A0AB34G7P1"/>
<keyword evidence="5 8" id="KW-0720">Serine protease</keyword>
<feature type="region of interest" description="Disordered" evidence="9">
    <location>
        <begin position="191"/>
        <end position="213"/>
    </location>
</feature>
<feature type="binding site" evidence="8">
    <location>
        <position position="627"/>
    </location>
    <ligand>
        <name>Ca(2+)</name>
        <dbReference type="ChEBI" id="CHEBI:29108"/>
    </ligand>
</feature>
<evidence type="ECO:0000256" key="1">
    <source>
        <dbReference type="ARBA" id="ARBA00004239"/>
    </source>
</evidence>
<comment type="subcellular location">
    <subcellularLocation>
        <location evidence="1">Secreted</location>
        <location evidence="1">Extracellular space</location>
    </subcellularLocation>
</comment>
<dbReference type="InterPro" id="IPR015366">
    <property type="entry name" value="S53_propep"/>
</dbReference>
<evidence type="ECO:0000256" key="9">
    <source>
        <dbReference type="SAM" id="MobiDB-lite"/>
    </source>
</evidence>
<dbReference type="InterPro" id="IPR023828">
    <property type="entry name" value="Peptidase_S8_Ser-AS"/>
</dbReference>
<accession>A0AB34G7P1</accession>
<dbReference type="CDD" id="cd04056">
    <property type="entry name" value="Peptidases_S53"/>
    <property type="match status" value="1"/>
</dbReference>
<dbReference type="Proteomes" id="UP001163105">
    <property type="component" value="Unassembled WGS sequence"/>
</dbReference>
<evidence type="ECO:0000256" key="2">
    <source>
        <dbReference type="ARBA" id="ARBA00022670"/>
    </source>
</evidence>
<dbReference type="GO" id="GO:0006508">
    <property type="term" value="P:proteolysis"/>
    <property type="evidence" value="ECO:0007669"/>
    <property type="project" value="UniProtKB-KW"/>
</dbReference>
<reference evidence="12" key="1">
    <citation type="submission" date="2023-01" db="EMBL/GenBank/DDBJ databases">
        <title>The growth and conidiation of Purpureocillium lavendulum are regulated by nitrogen source and histone H3K14 acetylation.</title>
        <authorList>
            <person name="Tang P."/>
            <person name="Han J."/>
            <person name="Zhang C."/>
            <person name="Tang P."/>
            <person name="Qi F."/>
            <person name="Zhang K."/>
            <person name="Liang L."/>
        </authorList>
    </citation>
    <scope>NUCLEOTIDE SEQUENCE</scope>
    <source>
        <strain evidence="12">YMF1.00683</strain>
    </source>
</reference>
<comment type="caution">
    <text evidence="12">The sequence shown here is derived from an EMBL/GenBank/DDBJ whole genome shotgun (WGS) entry which is preliminary data.</text>
</comment>
<dbReference type="InterPro" id="IPR050819">
    <property type="entry name" value="Tripeptidyl-peptidase_I"/>
</dbReference>
<evidence type="ECO:0000256" key="10">
    <source>
        <dbReference type="SAM" id="SignalP"/>
    </source>
</evidence>
<feature type="active site" description="Charge relay system" evidence="8">
    <location>
        <position position="306"/>
    </location>
</feature>
<dbReference type="Pfam" id="PF09286">
    <property type="entry name" value="Pro-kuma_activ"/>
    <property type="match status" value="1"/>
</dbReference>
<evidence type="ECO:0000256" key="5">
    <source>
        <dbReference type="ARBA" id="ARBA00022825"/>
    </source>
</evidence>
<dbReference type="GO" id="GO:0008240">
    <property type="term" value="F:tripeptidyl-peptidase activity"/>
    <property type="evidence" value="ECO:0007669"/>
    <property type="project" value="TreeGrafter"/>
</dbReference>